<evidence type="ECO:0000256" key="1">
    <source>
        <dbReference type="ARBA" id="ARBA00004123"/>
    </source>
</evidence>
<protein>
    <submittedName>
        <fullName evidence="6">Dip2/Utp12 family-domain-containing protein</fullName>
    </submittedName>
</protein>
<feature type="region of interest" description="Disordered" evidence="4">
    <location>
        <begin position="82"/>
        <end position="107"/>
    </location>
</feature>
<evidence type="ECO:0000256" key="4">
    <source>
        <dbReference type="SAM" id="MobiDB-lite"/>
    </source>
</evidence>
<dbReference type="PANTHER" id="PTHR44267">
    <property type="entry name" value="WD REPEAT-CONTAINING PROTEIN 43"/>
    <property type="match status" value="1"/>
</dbReference>
<dbReference type="Pfam" id="PF04003">
    <property type="entry name" value="Utp12"/>
    <property type="match status" value="1"/>
</dbReference>
<evidence type="ECO:0000313" key="6">
    <source>
        <dbReference type="EMBL" id="KAK4460148.1"/>
    </source>
</evidence>
<feature type="domain" description="Small-subunit processome Utp12" evidence="5">
    <location>
        <begin position="164"/>
        <end position="266"/>
    </location>
</feature>
<dbReference type="InterPro" id="IPR052414">
    <property type="entry name" value="U3_snoRNA-assoc_WDR"/>
</dbReference>
<gene>
    <name evidence="6" type="ORF">QBC42DRAFT_206552</name>
</gene>
<dbReference type="EMBL" id="MU865019">
    <property type="protein sequence ID" value="KAK4460148.1"/>
    <property type="molecule type" value="Genomic_DNA"/>
</dbReference>
<name>A0AAV9HIH1_9PEZI</name>
<evidence type="ECO:0000256" key="3">
    <source>
        <dbReference type="ARBA" id="ARBA00038335"/>
    </source>
</evidence>
<keyword evidence="7" id="KW-1185">Reference proteome</keyword>
<feature type="compositionally biased region" description="Polar residues" evidence="4">
    <location>
        <begin position="32"/>
        <end position="45"/>
    </location>
</feature>
<comment type="caution">
    <text evidence="6">The sequence shown here is derived from an EMBL/GenBank/DDBJ whole genome shotgun (WGS) entry which is preliminary data.</text>
</comment>
<feature type="compositionally biased region" description="Basic residues" evidence="4">
    <location>
        <begin position="394"/>
        <end position="406"/>
    </location>
</feature>
<feature type="compositionally biased region" description="Acidic residues" evidence="4">
    <location>
        <begin position="286"/>
        <end position="301"/>
    </location>
</feature>
<accession>A0AAV9HIH1</accession>
<organism evidence="6 7">
    <name type="scientific">Cladorrhinum samala</name>
    <dbReference type="NCBI Taxonomy" id="585594"/>
    <lineage>
        <taxon>Eukaryota</taxon>
        <taxon>Fungi</taxon>
        <taxon>Dikarya</taxon>
        <taxon>Ascomycota</taxon>
        <taxon>Pezizomycotina</taxon>
        <taxon>Sordariomycetes</taxon>
        <taxon>Sordariomycetidae</taxon>
        <taxon>Sordariales</taxon>
        <taxon>Podosporaceae</taxon>
        <taxon>Cladorrhinum</taxon>
    </lineage>
</organism>
<reference evidence="6" key="2">
    <citation type="submission" date="2023-06" db="EMBL/GenBank/DDBJ databases">
        <authorList>
            <consortium name="Lawrence Berkeley National Laboratory"/>
            <person name="Mondo S.J."/>
            <person name="Hensen N."/>
            <person name="Bonometti L."/>
            <person name="Westerberg I."/>
            <person name="Brannstrom I.O."/>
            <person name="Guillou S."/>
            <person name="Cros-Aarteil S."/>
            <person name="Calhoun S."/>
            <person name="Haridas S."/>
            <person name="Kuo A."/>
            <person name="Pangilinan J."/>
            <person name="Riley R."/>
            <person name="Labutti K."/>
            <person name="Andreopoulos B."/>
            <person name="Lipzen A."/>
            <person name="Chen C."/>
            <person name="Yanf M."/>
            <person name="Daum C."/>
            <person name="Ng V."/>
            <person name="Clum A."/>
            <person name="Steindorff A."/>
            <person name="Ohm R."/>
            <person name="Martin F."/>
            <person name="Silar P."/>
            <person name="Natvig D."/>
            <person name="Lalanne C."/>
            <person name="Gautier V."/>
            <person name="Ament-Velasquez S.L."/>
            <person name="Kruys A."/>
            <person name="Hutchinson M.I."/>
            <person name="Powell A.J."/>
            <person name="Barry K."/>
            <person name="Miller A.N."/>
            <person name="Grigoriev I.V."/>
            <person name="Debuchy R."/>
            <person name="Gladieux P."/>
            <person name="Thoren M.H."/>
            <person name="Johannesson H."/>
        </authorList>
    </citation>
    <scope>NUCLEOTIDE SEQUENCE</scope>
    <source>
        <strain evidence="6">PSN324</strain>
    </source>
</reference>
<feature type="compositionally biased region" description="Acidic residues" evidence="4">
    <location>
        <begin position="343"/>
        <end position="388"/>
    </location>
</feature>
<dbReference type="GO" id="GO:0005730">
    <property type="term" value="C:nucleolus"/>
    <property type="evidence" value="ECO:0007669"/>
    <property type="project" value="TreeGrafter"/>
</dbReference>
<keyword evidence="2" id="KW-0539">Nucleus</keyword>
<reference evidence="6" key="1">
    <citation type="journal article" date="2023" name="Mol. Phylogenet. Evol.">
        <title>Genome-scale phylogeny and comparative genomics of the fungal order Sordariales.</title>
        <authorList>
            <person name="Hensen N."/>
            <person name="Bonometti L."/>
            <person name="Westerberg I."/>
            <person name="Brannstrom I.O."/>
            <person name="Guillou S."/>
            <person name="Cros-Aarteil S."/>
            <person name="Calhoun S."/>
            <person name="Haridas S."/>
            <person name="Kuo A."/>
            <person name="Mondo S."/>
            <person name="Pangilinan J."/>
            <person name="Riley R."/>
            <person name="LaButti K."/>
            <person name="Andreopoulos B."/>
            <person name="Lipzen A."/>
            <person name="Chen C."/>
            <person name="Yan M."/>
            <person name="Daum C."/>
            <person name="Ng V."/>
            <person name="Clum A."/>
            <person name="Steindorff A."/>
            <person name="Ohm R.A."/>
            <person name="Martin F."/>
            <person name="Silar P."/>
            <person name="Natvig D.O."/>
            <person name="Lalanne C."/>
            <person name="Gautier V."/>
            <person name="Ament-Velasquez S.L."/>
            <person name="Kruys A."/>
            <person name="Hutchinson M.I."/>
            <person name="Powell A.J."/>
            <person name="Barry K."/>
            <person name="Miller A.N."/>
            <person name="Grigoriev I.V."/>
            <person name="Debuchy R."/>
            <person name="Gladieux P."/>
            <person name="Hiltunen Thoren M."/>
            <person name="Johannesson H."/>
        </authorList>
    </citation>
    <scope>NUCLEOTIDE SEQUENCE</scope>
    <source>
        <strain evidence="6">PSN324</strain>
    </source>
</reference>
<evidence type="ECO:0000259" key="5">
    <source>
        <dbReference type="Pfam" id="PF04003"/>
    </source>
</evidence>
<feature type="compositionally biased region" description="Basic and acidic residues" evidence="4">
    <location>
        <begin position="14"/>
        <end position="31"/>
    </location>
</feature>
<dbReference type="InterPro" id="IPR007148">
    <property type="entry name" value="SSU_processome_Utp12"/>
</dbReference>
<proteinExistence type="inferred from homology"/>
<feature type="region of interest" description="Disordered" evidence="4">
    <location>
        <begin position="1"/>
        <end position="70"/>
    </location>
</feature>
<comment type="similarity">
    <text evidence="3">Belongs to the UTP5 family.</text>
</comment>
<sequence>MSTKRKATTIAKPVVKESAKAVSRTKIDEARTTISTGLSPRSAQKQHAEIIELSDSDSIGGAPDDDEELGDDEQLDLQIAAEAKNGESVDIEMGNSGDASDGEQTSEPTFGELLRGNSTVDVSAAVAAQAAASHSRHELQQRHAGLLSNNSLATVLNQALRTDDNELLESCLQTADNKIVENTVSRMDSALAMKLLDKLAARMHRRPGRALSLMMWMKLTMIAHGGSLITHPDRVARLGELQRVLEERAKGLPVLLQLKGKLEMLDAQLKLRKTVRNAAAGRGQYDEQDASSEEEDEDSEEAQVVYVEGQESTGKALTNGVGSSRQAVDDEDDFPVTNGVIADSDEESDEDFGEEGDEEIADVESMDEDEVDHDDDEDEEDDMSEAEDAGPPTKVRRTSARPSQKK</sequence>
<dbReference type="AlphaFoldDB" id="A0AAV9HIH1"/>
<evidence type="ECO:0000313" key="7">
    <source>
        <dbReference type="Proteomes" id="UP001321749"/>
    </source>
</evidence>
<dbReference type="PANTHER" id="PTHR44267:SF1">
    <property type="entry name" value="WD REPEAT-CONTAINING PROTEIN 43"/>
    <property type="match status" value="1"/>
</dbReference>
<dbReference type="GO" id="GO:0000462">
    <property type="term" value="P:maturation of SSU-rRNA from tricistronic rRNA transcript (SSU-rRNA, 5.8S rRNA, LSU-rRNA)"/>
    <property type="evidence" value="ECO:0007669"/>
    <property type="project" value="TreeGrafter"/>
</dbReference>
<feature type="compositionally biased region" description="Polar residues" evidence="4">
    <location>
        <begin position="310"/>
        <end position="326"/>
    </location>
</feature>
<dbReference type="Proteomes" id="UP001321749">
    <property type="component" value="Unassembled WGS sequence"/>
</dbReference>
<feature type="region of interest" description="Disordered" evidence="4">
    <location>
        <begin position="277"/>
        <end position="406"/>
    </location>
</feature>
<comment type="subcellular location">
    <subcellularLocation>
        <location evidence="1">Nucleus</location>
    </subcellularLocation>
</comment>
<evidence type="ECO:0000256" key="2">
    <source>
        <dbReference type="ARBA" id="ARBA00023242"/>
    </source>
</evidence>